<dbReference type="AlphaFoldDB" id="A0ABD2MQW2"/>
<accession>A0ABD2MQW2</accession>
<reference evidence="1 2" key="1">
    <citation type="journal article" date="2021" name="BMC Biol.">
        <title>Horizontally acquired antibacterial genes associated with adaptive radiation of ladybird beetles.</title>
        <authorList>
            <person name="Li H.S."/>
            <person name="Tang X.F."/>
            <person name="Huang Y.H."/>
            <person name="Xu Z.Y."/>
            <person name="Chen M.L."/>
            <person name="Du X.Y."/>
            <person name="Qiu B.Y."/>
            <person name="Chen P.T."/>
            <person name="Zhang W."/>
            <person name="Slipinski A."/>
            <person name="Escalona H.E."/>
            <person name="Waterhouse R.M."/>
            <person name="Zwick A."/>
            <person name="Pang H."/>
        </authorList>
    </citation>
    <scope>NUCLEOTIDE SEQUENCE [LARGE SCALE GENOMIC DNA]</scope>
    <source>
        <strain evidence="1">SYSU2018</strain>
    </source>
</reference>
<organism evidence="1 2">
    <name type="scientific">Cryptolaemus montrouzieri</name>
    <dbReference type="NCBI Taxonomy" id="559131"/>
    <lineage>
        <taxon>Eukaryota</taxon>
        <taxon>Metazoa</taxon>
        <taxon>Ecdysozoa</taxon>
        <taxon>Arthropoda</taxon>
        <taxon>Hexapoda</taxon>
        <taxon>Insecta</taxon>
        <taxon>Pterygota</taxon>
        <taxon>Neoptera</taxon>
        <taxon>Endopterygota</taxon>
        <taxon>Coleoptera</taxon>
        <taxon>Polyphaga</taxon>
        <taxon>Cucujiformia</taxon>
        <taxon>Coccinelloidea</taxon>
        <taxon>Coccinellidae</taxon>
        <taxon>Scymninae</taxon>
        <taxon>Scymnini</taxon>
        <taxon>Cryptolaemus</taxon>
    </lineage>
</organism>
<dbReference type="Proteomes" id="UP001516400">
    <property type="component" value="Unassembled WGS sequence"/>
</dbReference>
<proteinExistence type="predicted"/>
<name>A0ABD2MQW2_9CUCU</name>
<sequence length="128" mass="14154">MSKMNFGLTYLQGRKLTYEYAGALDECPEKWLDNKSAGIEWMKNFMKRHPVLSFPEVVKTDQPQQVLLQFGASIPHNINDNATEAEDVEINEPTIAVAQGATDNTQIVAPAPSVIDSDATDAEDIEVD</sequence>
<comment type="caution">
    <text evidence="1">The sequence shown here is derived from an EMBL/GenBank/DDBJ whole genome shotgun (WGS) entry which is preliminary data.</text>
</comment>
<dbReference type="EMBL" id="JABFTP020000021">
    <property type="protein sequence ID" value="KAL3268639.1"/>
    <property type="molecule type" value="Genomic_DNA"/>
</dbReference>
<keyword evidence="2" id="KW-1185">Reference proteome</keyword>
<gene>
    <name evidence="1" type="ORF">HHI36_007743</name>
</gene>
<evidence type="ECO:0000313" key="2">
    <source>
        <dbReference type="Proteomes" id="UP001516400"/>
    </source>
</evidence>
<evidence type="ECO:0000313" key="1">
    <source>
        <dbReference type="EMBL" id="KAL3268639.1"/>
    </source>
</evidence>
<protein>
    <submittedName>
        <fullName evidence="1">Uncharacterized protein</fullName>
    </submittedName>
</protein>